<dbReference type="SUPFAM" id="SSF51197">
    <property type="entry name" value="Clavaminate synthase-like"/>
    <property type="match status" value="1"/>
</dbReference>
<dbReference type="RefSeq" id="WP_344225018.1">
    <property type="nucleotide sequence ID" value="NZ_BAAAQA010000022.1"/>
</dbReference>
<evidence type="ECO:0000259" key="5">
    <source>
        <dbReference type="Pfam" id="PF02668"/>
    </source>
</evidence>
<dbReference type="PANTHER" id="PTHR10696">
    <property type="entry name" value="GAMMA-BUTYROBETAINE HYDROXYLASE-RELATED"/>
    <property type="match status" value="1"/>
</dbReference>
<sequence>MQGSRKDLAPVATDAPTVWASADFIDRASWTFELSPPEQRVITDYGQNPSDLDLRGALEDVASRWLDVLVAGPGFLLLRGFPVHELTPEQTEVAYLALGRLVGTLVGQDRKGSLTTHIRDERLPAGPGVRKYQTNQSQNFHSDASDIVGLLCLHPAKSGGSSRIISTHAVYNEMLQHDPYLTGLLFEPFPWSRHTEQRPGESPYFELAPIAFVRGTPRVSIIPWFIRQSQAHPTAPRLSSEQLAALDLMEYVMSSPELQVVMDFGPGDVQFLNNTTVLHARDAYEDYDDPALRRHLIRLWLTMESPVAEDILSGQTDIGGAYATTCATGASRFLGRRPPHHDRL</sequence>
<evidence type="ECO:0000256" key="1">
    <source>
        <dbReference type="ARBA" id="ARBA00001954"/>
    </source>
</evidence>
<organism evidence="6 7">
    <name type="scientific">Kocuria atrinae</name>
    <dbReference type="NCBI Taxonomy" id="592377"/>
    <lineage>
        <taxon>Bacteria</taxon>
        <taxon>Bacillati</taxon>
        <taxon>Actinomycetota</taxon>
        <taxon>Actinomycetes</taxon>
        <taxon>Micrococcales</taxon>
        <taxon>Micrococcaceae</taxon>
        <taxon>Kocuria</taxon>
    </lineage>
</organism>
<keyword evidence="6" id="KW-0223">Dioxygenase</keyword>
<proteinExistence type="predicted"/>
<protein>
    <submittedName>
        <fullName evidence="6">TauD/TfdA family dioxygenase</fullName>
    </submittedName>
</protein>
<dbReference type="InterPro" id="IPR003819">
    <property type="entry name" value="TauD/TfdA-like"/>
</dbReference>
<keyword evidence="3" id="KW-0408">Iron</keyword>
<evidence type="ECO:0000313" key="6">
    <source>
        <dbReference type="EMBL" id="GAA2120002.1"/>
    </source>
</evidence>
<dbReference type="PANTHER" id="PTHR10696:SF56">
    <property type="entry name" value="TAUD_TFDA-LIKE DOMAIN-CONTAINING PROTEIN"/>
    <property type="match status" value="1"/>
</dbReference>
<reference evidence="6 7" key="1">
    <citation type="journal article" date="2019" name="Int. J. Syst. Evol. Microbiol.">
        <title>The Global Catalogue of Microorganisms (GCM) 10K type strain sequencing project: providing services to taxonomists for standard genome sequencing and annotation.</title>
        <authorList>
            <consortium name="The Broad Institute Genomics Platform"/>
            <consortium name="The Broad Institute Genome Sequencing Center for Infectious Disease"/>
            <person name="Wu L."/>
            <person name="Ma J."/>
        </authorList>
    </citation>
    <scope>NUCLEOTIDE SEQUENCE [LARGE SCALE GENOMIC DNA]</scope>
    <source>
        <strain evidence="6 7">JCM 15914</strain>
    </source>
</reference>
<accession>A0ABN2Y1T5</accession>
<gene>
    <name evidence="6" type="ORF">GCM10009824_21310</name>
</gene>
<evidence type="ECO:0000256" key="2">
    <source>
        <dbReference type="ARBA" id="ARBA00023002"/>
    </source>
</evidence>
<dbReference type="GO" id="GO:0051213">
    <property type="term" value="F:dioxygenase activity"/>
    <property type="evidence" value="ECO:0007669"/>
    <property type="project" value="UniProtKB-KW"/>
</dbReference>
<dbReference type="InterPro" id="IPR042098">
    <property type="entry name" value="TauD-like_sf"/>
</dbReference>
<name>A0ABN2Y1T5_9MICC</name>
<dbReference type="EMBL" id="BAAAQA010000022">
    <property type="protein sequence ID" value="GAA2120002.1"/>
    <property type="molecule type" value="Genomic_DNA"/>
</dbReference>
<dbReference type="InterPro" id="IPR050411">
    <property type="entry name" value="AlphaKG_dependent_hydroxylases"/>
</dbReference>
<comment type="cofactor">
    <cofactor evidence="1">
        <name>Fe(2+)</name>
        <dbReference type="ChEBI" id="CHEBI:29033"/>
    </cofactor>
</comment>
<keyword evidence="2" id="KW-0560">Oxidoreductase</keyword>
<dbReference type="Proteomes" id="UP001500166">
    <property type="component" value="Unassembled WGS sequence"/>
</dbReference>
<keyword evidence="4" id="KW-0045">Antibiotic biosynthesis</keyword>
<keyword evidence="7" id="KW-1185">Reference proteome</keyword>
<evidence type="ECO:0000256" key="3">
    <source>
        <dbReference type="ARBA" id="ARBA00023004"/>
    </source>
</evidence>
<dbReference type="Pfam" id="PF02668">
    <property type="entry name" value="TauD"/>
    <property type="match status" value="1"/>
</dbReference>
<evidence type="ECO:0000256" key="4">
    <source>
        <dbReference type="ARBA" id="ARBA00023194"/>
    </source>
</evidence>
<evidence type="ECO:0000313" key="7">
    <source>
        <dbReference type="Proteomes" id="UP001500166"/>
    </source>
</evidence>
<feature type="domain" description="TauD/TfdA-like" evidence="5">
    <location>
        <begin position="46"/>
        <end position="300"/>
    </location>
</feature>
<dbReference type="Gene3D" id="3.60.130.10">
    <property type="entry name" value="Clavaminate synthase-like"/>
    <property type="match status" value="1"/>
</dbReference>
<comment type="caution">
    <text evidence="6">The sequence shown here is derived from an EMBL/GenBank/DDBJ whole genome shotgun (WGS) entry which is preliminary data.</text>
</comment>